<keyword evidence="4" id="KW-0677">Repeat</keyword>
<evidence type="ECO:0000256" key="10">
    <source>
        <dbReference type="PIRNR" id="PIRNR005727"/>
    </source>
</evidence>
<organism evidence="14 15">
    <name type="scientific">Smittium simulii</name>
    <dbReference type="NCBI Taxonomy" id="133385"/>
    <lineage>
        <taxon>Eukaryota</taxon>
        <taxon>Fungi</taxon>
        <taxon>Fungi incertae sedis</taxon>
        <taxon>Zoopagomycota</taxon>
        <taxon>Kickxellomycotina</taxon>
        <taxon>Harpellomycetes</taxon>
        <taxon>Harpellales</taxon>
        <taxon>Legeriomycetaceae</taxon>
        <taxon>Smittium</taxon>
    </lineage>
</organism>
<evidence type="ECO:0000256" key="3">
    <source>
        <dbReference type="ARBA" id="ARBA00022490"/>
    </source>
</evidence>
<dbReference type="OrthoDB" id="10261439at2759"/>
<feature type="domain" description="Coatomer beta subunit C-terminal" evidence="12">
    <location>
        <begin position="672"/>
        <end position="801"/>
    </location>
</feature>
<evidence type="ECO:0000256" key="6">
    <source>
        <dbReference type="ARBA" id="ARBA00022927"/>
    </source>
</evidence>
<evidence type="ECO:0000259" key="13">
    <source>
        <dbReference type="Pfam" id="PF14806"/>
    </source>
</evidence>
<dbReference type="STRING" id="133385.A0A2T9YM01"/>
<keyword evidence="5 10" id="KW-0931">ER-Golgi transport</keyword>
<evidence type="ECO:0000256" key="1">
    <source>
        <dbReference type="ARBA" id="ARBA00004255"/>
    </source>
</evidence>
<accession>A0A2T9YM01</accession>
<keyword evidence="15" id="KW-1185">Reference proteome</keyword>
<dbReference type="Proteomes" id="UP000245383">
    <property type="component" value="Unassembled WGS sequence"/>
</dbReference>
<keyword evidence="3 10" id="KW-0963">Cytoplasm</keyword>
<evidence type="ECO:0000256" key="7">
    <source>
        <dbReference type="ARBA" id="ARBA00023034"/>
    </source>
</evidence>
<dbReference type="PIRSF" id="PIRSF005727">
    <property type="entry name" value="Coatomer_beta_subunit"/>
    <property type="match status" value="1"/>
</dbReference>
<evidence type="ECO:0000256" key="4">
    <source>
        <dbReference type="ARBA" id="ARBA00022737"/>
    </source>
</evidence>
<evidence type="ECO:0000313" key="14">
    <source>
        <dbReference type="EMBL" id="PVU93360.1"/>
    </source>
</evidence>
<evidence type="ECO:0000256" key="9">
    <source>
        <dbReference type="ARBA" id="ARBA00023329"/>
    </source>
</evidence>
<dbReference type="InterPro" id="IPR011989">
    <property type="entry name" value="ARM-like"/>
</dbReference>
<keyword evidence="6 10" id="KW-0653">Protein transport</keyword>
<evidence type="ECO:0000256" key="8">
    <source>
        <dbReference type="ARBA" id="ARBA00023136"/>
    </source>
</evidence>
<dbReference type="InterPro" id="IPR002553">
    <property type="entry name" value="Clathrin/coatomer_adapt-like_N"/>
</dbReference>
<dbReference type="SUPFAM" id="SSF48371">
    <property type="entry name" value="ARM repeat"/>
    <property type="match status" value="1"/>
</dbReference>
<reference evidence="14 15" key="1">
    <citation type="journal article" date="2018" name="MBio">
        <title>Comparative Genomics Reveals the Core Gene Toolbox for the Fungus-Insect Symbiosis.</title>
        <authorList>
            <person name="Wang Y."/>
            <person name="Stata M."/>
            <person name="Wang W."/>
            <person name="Stajich J.E."/>
            <person name="White M.M."/>
            <person name="Moncalvo J.M."/>
        </authorList>
    </citation>
    <scope>NUCLEOTIDE SEQUENCE [LARGE SCALE GENOMIC DNA]</scope>
    <source>
        <strain evidence="14 15">SWE-8-4</strain>
    </source>
</reference>
<proteinExistence type="predicted"/>
<keyword evidence="8 10" id="KW-0472">Membrane</keyword>
<evidence type="ECO:0000256" key="2">
    <source>
        <dbReference type="ARBA" id="ARBA00022448"/>
    </source>
</evidence>
<dbReference type="Gene3D" id="1.25.10.10">
    <property type="entry name" value="Leucine-rich Repeat Variant"/>
    <property type="match status" value="1"/>
</dbReference>
<evidence type="ECO:0000259" key="12">
    <source>
        <dbReference type="Pfam" id="PF07718"/>
    </source>
</evidence>
<evidence type="ECO:0000259" key="11">
    <source>
        <dbReference type="Pfam" id="PF01602"/>
    </source>
</evidence>
<comment type="subunit">
    <text evidence="10">Oligomeric complex that consists of at least the alpha, beta, beta', gamma, delta, epsilon and zeta subunits.</text>
</comment>
<dbReference type="GO" id="GO:0006888">
    <property type="term" value="P:endoplasmic reticulum to Golgi vesicle-mediated transport"/>
    <property type="evidence" value="ECO:0007669"/>
    <property type="project" value="TreeGrafter"/>
</dbReference>
<name>A0A2T9YM01_9FUNG</name>
<feature type="domain" description="Coatomer beta subunit appendage platform" evidence="13">
    <location>
        <begin position="807"/>
        <end position="935"/>
    </location>
</feature>
<dbReference type="GO" id="GO:0030126">
    <property type="term" value="C:COPI vesicle coat"/>
    <property type="evidence" value="ECO:0007669"/>
    <property type="project" value="InterPro"/>
</dbReference>
<dbReference type="PANTHER" id="PTHR10635:SF0">
    <property type="entry name" value="COATOMER SUBUNIT BETA"/>
    <property type="match status" value="1"/>
</dbReference>
<gene>
    <name evidence="14" type="ORF">BB561_003340</name>
</gene>
<dbReference type="InterPro" id="IPR016460">
    <property type="entry name" value="COPB1"/>
</dbReference>
<dbReference type="InterPro" id="IPR016024">
    <property type="entry name" value="ARM-type_fold"/>
</dbReference>
<protein>
    <recommendedName>
        <fullName evidence="10">Coatomer subunit beta</fullName>
    </recommendedName>
    <alternativeName>
        <fullName evidence="10">Beta-coat protein</fullName>
    </alternativeName>
</protein>
<dbReference type="GO" id="GO:0000139">
    <property type="term" value="C:Golgi membrane"/>
    <property type="evidence" value="ECO:0007669"/>
    <property type="project" value="UniProtKB-SubCell"/>
</dbReference>
<sequence>MSQDICYSLIEQKADLDVPNLQTLKRDLERGTSSIKQEALQKIIIGSLNGEKYDSLLMHVIRFVMPTKDKDLKKMLLFYWEVCPKYDEDGKLKHETILICNSLLNDLHHSNEYIRGATLRFLCRIKDVELLEPLVGPIRDCLEHRHAYVRRNAVLAISSIYKKFSHLFPDAPELMISFMSSEPDSTCKRNALVMLTSSSIDLAVNWLLESLNVIESSESIIQLAVIDLIRKSIKQYPMHKPKFIACLFELLSSSSSSVKFEAAVTLVSLTSNSVAIKAAGMALIQLVIKESDNNVKLIVLENLDDLRIRQEGLLHDLVVDLLRILPNSGLEVKRRCLGIVMNLTTQRNINDVIDILKKELKKTLETDAEKDLKYRGLLVQTIHSCAVSFPEVATDITKLFLGAISEFSTSSAADAIAFVKEVVEKFPSLRAYIIKELLIMFTDIKTNDAMCKALWILGEYSDDISTVTMSWEKIQDSIGELPLLAKEERENFELQDDNPSSLNDTELTYQNTTKILPDGTYATESALVSSHSANKNLANNPPLRALLLSGNYYLGTVLANTLVKLVLRFAELKAPEQEFNKFNAQALLVMIGVIRIGQSKFVSFSIDNDSYDRILACIRALEHREEDMSELEAIFLTESHSAFSRIIKQKDVRQESSKNKNKNEAADSFNSPMEFRLLESKSDEYDFDCDIESGAADPSSTIQVVTKLDSIVQLTGFSDPIYVEAYMTVHQYDIVLDILVVNQTNDTLKNVTIDFTLMSDLKLVEKPRPYNISPRSFSSVKAVIKVSSAETGIIFGTLSYNGPGVGETRCIEFNDINIDILEYIRPSYCDDSKFYSMWSEFEWENKINVNTKMTDLHEYITCLLESTNMACLTPDSALSGDCGFLAANLYAKSIFGEDALMNVSLEKVDDDSYVTGHIRIRSKSQGIALSLGDKVTIMQSKLPDTKRKHIVEQESSEIPISV</sequence>
<keyword evidence="2 10" id="KW-0813">Transport</keyword>
<feature type="domain" description="Clathrin/coatomer adaptor adaptin-like N-terminal" evidence="11">
    <location>
        <begin position="20"/>
        <end position="489"/>
    </location>
</feature>
<comment type="caution">
    <text evidence="14">The sequence shown here is derived from an EMBL/GenBank/DDBJ whole genome shotgun (WGS) entry which is preliminary data.</text>
</comment>
<comment type="subcellular location">
    <subcellularLocation>
        <location evidence="10">Cytoplasm</location>
    </subcellularLocation>
    <subcellularLocation>
        <location evidence="1 10">Golgi apparatus membrane</location>
        <topology evidence="1 10">Peripheral membrane protein</topology>
        <orientation evidence="1 10">Cytoplasmic side</orientation>
    </subcellularLocation>
    <subcellularLocation>
        <location evidence="10">Cytoplasmic vesicle</location>
        <location evidence="10">COPI-coated vesicle membrane</location>
        <topology evidence="10">Peripheral membrane protein</topology>
        <orientation evidence="10">Cytoplasmic side</orientation>
    </subcellularLocation>
</comment>
<dbReference type="GO" id="GO:0006886">
    <property type="term" value="P:intracellular protein transport"/>
    <property type="evidence" value="ECO:0007669"/>
    <property type="project" value="InterPro"/>
</dbReference>
<keyword evidence="7 10" id="KW-0333">Golgi apparatus</keyword>
<dbReference type="EMBL" id="MBFR01000131">
    <property type="protein sequence ID" value="PVU93360.1"/>
    <property type="molecule type" value="Genomic_DNA"/>
</dbReference>
<dbReference type="InterPro" id="IPR029446">
    <property type="entry name" value="COPB1_appendage_platform_dom"/>
</dbReference>
<dbReference type="Pfam" id="PF01602">
    <property type="entry name" value="Adaptin_N"/>
    <property type="match status" value="1"/>
</dbReference>
<comment type="function">
    <text evidence="10">The coatomer is a cytosolic protein complex that binds to dilysine motifs and reversibly associates with Golgi non-clathrin-coated vesicles, which further mediate biosynthetic protein transport from the ER, via the Golgi up to the trans Golgi network. Coatomer complex is required for budding from Golgi membranes, and is essential for the retrograde Golgi-to-ER transport of dilysine-tagged proteins.</text>
</comment>
<dbReference type="GO" id="GO:0005198">
    <property type="term" value="F:structural molecule activity"/>
    <property type="evidence" value="ECO:0007669"/>
    <property type="project" value="InterPro"/>
</dbReference>
<dbReference type="GO" id="GO:0006891">
    <property type="term" value="P:intra-Golgi vesicle-mediated transport"/>
    <property type="evidence" value="ECO:0007669"/>
    <property type="project" value="TreeGrafter"/>
</dbReference>
<evidence type="ECO:0000256" key="5">
    <source>
        <dbReference type="ARBA" id="ARBA00022892"/>
    </source>
</evidence>
<dbReference type="Pfam" id="PF07718">
    <property type="entry name" value="Coatamer_beta_C"/>
    <property type="match status" value="1"/>
</dbReference>
<evidence type="ECO:0000313" key="15">
    <source>
        <dbReference type="Proteomes" id="UP000245383"/>
    </source>
</evidence>
<dbReference type="AlphaFoldDB" id="A0A2T9YM01"/>
<dbReference type="Pfam" id="PF14806">
    <property type="entry name" value="Coatomer_b_Cpla"/>
    <property type="match status" value="1"/>
</dbReference>
<dbReference type="InterPro" id="IPR011710">
    <property type="entry name" value="Coatomer_bsu_C"/>
</dbReference>
<dbReference type="PANTHER" id="PTHR10635">
    <property type="entry name" value="COATOMER SUBUNIT BETA"/>
    <property type="match status" value="1"/>
</dbReference>
<keyword evidence="9 10" id="KW-0968">Cytoplasmic vesicle</keyword>